<dbReference type="AlphaFoldDB" id="A0A1M6N124"/>
<comment type="similarity">
    <text evidence="3">Belongs to the methyltransferase superfamily. Arsenite methyltransferase family.</text>
</comment>
<keyword evidence="10" id="KW-0489">Methyltransferase</keyword>
<keyword evidence="2" id="KW-0949">S-adenosyl-L-methionine</keyword>
<keyword evidence="1 10" id="KW-0808">Transferase</keyword>
<dbReference type="Gene3D" id="3.40.50.150">
    <property type="entry name" value="Vaccinia Virus protein VP39"/>
    <property type="match status" value="1"/>
</dbReference>
<dbReference type="Proteomes" id="UP000184080">
    <property type="component" value="Unassembled WGS sequence"/>
</dbReference>
<feature type="domain" description="Methyltransferase" evidence="9">
    <location>
        <begin position="47"/>
        <end position="150"/>
    </location>
</feature>
<dbReference type="STRING" id="1121298.SAMN05444401_0036"/>
<dbReference type="PANTHER" id="PTHR43675">
    <property type="entry name" value="ARSENITE METHYLTRANSFERASE"/>
    <property type="match status" value="1"/>
</dbReference>
<evidence type="ECO:0000256" key="6">
    <source>
        <dbReference type="ARBA" id="ARBA00047941"/>
    </source>
</evidence>
<proteinExistence type="inferred from homology"/>
<comment type="catalytic activity">
    <reaction evidence="7">
        <text>arsenic triglutathione + 2 [thioredoxin]-dithiol + 2 S-adenosyl-L-methionine + H2O = dimethylarsinous acid + 2 [thioredoxin]-disulfide + 3 glutathione + 2 S-adenosyl-L-homocysteine + 2 H(+)</text>
        <dbReference type="Rhea" id="RHEA:69464"/>
        <dbReference type="Rhea" id="RHEA-COMP:10698"/>
        <dbReference type="Rhea" id="RHEA-COMP:10700"/>
        <dbReference type="ChEBI" id="CHEBI:15377"/>
        <dbReference type="ChEBI" id="CHEBI:15378"/>
        <dbReference type="ChEBI" id="CHEBI:23808"/>
        <dbReference type="ChEBI" id="CHEBI:29950"/>
        <dbReference type="ChEBI" id="CHEBI:50058"/>
        <dbReference type="ChEBI" id="CHEBI:57856"/>
        <dbReference type="ChEBI" id="CHEBI:57925"/>
        <dbReference type="ChEBI" id="CHEBI:59789"/>
        <dbReference type="ChEBI" id="CHEBI:183640"/>
        <dbReference type="EC" id="2.1.1.137"/>
    </reaction>
</comment>
<evidence type="ECO:0000256" key="3">
    <source>
        <dbReference type="ARBA" id="ARBA00034487"/>
    </source>
</evidence>
<keyword evidence="11" id="KW-1185">Reference proteome</keyword>
<dbReference type="PANTHER" id="PTHR43675:SF8">
    <property type="entry name" value="ARSENITE METHYLTRANSFERASE"/>
    <property type="match status" value="1"/>
</dbReference>
<dbReference type="CDD" id="cd02440">
    <property type="entry name" value="AdoMet_MTases"/>
    <property type="match status" value="1"/>
</dbReference>
<organism evidence="10 11">
    <name type="scientific">Clostridium amylolyticum</name>
    <dbReference type="NCBI Taxonomy" id="1121298"/>
    <lineage>
        <taxon>Bacteria</taxon>
        <taxon>Bacillati</taxon>
        <taxon>Bacillota</taxon>
        <taxon>Clostridia</taxon>
        <taxon>Eubacteriales</taxon>
        <taxon>Clostridiaceae</taxon>
        <taxon>Clostridium</taxon>
    </lineage>
</organism>
<protein>
    <recommendedName>
        <fullName evidence="5">Arsenite methyltransferase</fullName>
        <ecNumber evidence="4">2.1.1.137</ecNumber>
    </recommendedName>
</protein>
<dbReference type="InterPro" id="IPR026669">
    <property type="entry name" value="Arsenite_MeTrfase-like"/>
</dbReference>
<dbReference type="InterPro" id="IPR029063">
    <property type="entry name" value="SAM-dependent_MTases_sf"/>
</dbReference>
<evidence type="ECO:0000259" key="9">
    <source>
        <dbReference type="Pfam" id="PF13847"/>
    </source>
</evidence>
<evidence type="ECO:0000256" key="5">
    <source>
        <dbReference type="ARBA" id="ARBA00034545"/>
    </source>
</evidence>
<dbReference type="RefSeq" id="WP_073011514.1">
    <property type="nucleotide sequence ID" value="NZ_FQZO01000010.1"/>
</dbReference>
<evidence type="ECO:0000256" key="7">
    <source>
        <dbReference type="ARBA" id="ARBA00047943"/>
    </source>
</evidence>
<name>A0A1M6N124_9CLOT</name>
<reference evidence="10 11" key="1">
    <citation type="submission" date="2016-11" db="EMBL/GenBank/DDBJ databases">
        <authorList>
            <person name="Jaros S."/>
            <person name="Januszkiewicz K."/>
            <person name="Wedrychowicz H."/>
        </authorList>
    </citation>
    <scope>NUCLEOTIDE SEQUENCE [LARGE SCALE GENOMIC DNA]</scope>
    <source>
        <strain evidence="10 11">DSM 21864</strain>
    </source>
</reference>
<evidence type="ECO:0000256" key="8">
    <source>
        <dbReference type="ARBA" id="ARBA00048428"/>
    </source>
</evidence>
<comment type="catalytic activity">
    <reaction evidence="6">
        <text>arsenic triglutathione + [thioredoxin]-dithiol + S-adenosyl-L-methionine + 2 H2O = methylarsonous acid + [thioredoxin]-disulfide + 3 glutathione + S-adenosyl-L-homocysteine + H(+)</text>
        <dbReference type="Rhea" id="RHEA:69460"/>
        <dbReference type="Rhea" id="RHEA-COMP:10698"/>
        <dbReference type="Rhea" id="RHEA-COMP:10700"/>
        <dbReference type="ChEBI" id="CHEBI:15377"/>
        <dbReference type="ChEBI" id="CHEBI:15378"/>
        <dbReference type="ChEBI" id="CHEBI:17826"/>
        <dbReference type="ChEBI" id="CHEBI:29950"/>
        <dbReference type="ChEBI" id="CHEBI:50058"/>
        <dbReference type="ChEBI" id="CHEBI:57856"/>
        <dbReference type="ChEBI" id="CHEBI:57925"/>
        <dbReference type="ChEBI" id="CHEBI:59789"/>
        <dbReference type="ChEBI" id="CHEBI:183640"/>
        <dbReference type="EC" id="2.1.1.137"/>
    </reaction>
</comment>
<dbReference type="GO" id="GO:0008757">
    <property type="term" value="F:S-adenosylmethionine-dependent methyltransferase activity"/>
    <property type="evidence" value="ECO:0007669"/>
    <property type="project" value="InterPro"/>
</dbReference>
<dbReference type="SUPFAM" id="SSF53335">
    <property type="entry name" value="S-adenosyl-L-methionine-dependent methyltransferases"/>
    <property type="match status" value="1"/>
</dbReference>
<evidence type="ECO:0000256" key="4">
    <source>
        <dbReference type="ARBA" id="ARBA00034521"/>
    </source>
</evidence>
<evidence type="ECO:0000256" key="1">
    <source>
        <dbReference type="ARBA" id="ARBA00022679"/>
    </source>
</evidence>
<dbReference type="InterPro" id="IPR025714">
    <property type="entry name" value="Methyltranfer_dom"/>
</dbReference>
<gene>
    <name evidence="10" type="ORF">SAMN05444401_0036</name>
</gene>
<evidence type="ECO:0000313" key="11">
    <source>
        <dbReference type="Proteomes" id="UP000184080"/>
    </source>
</evidence>
<evidence type="ECO:0000256" key="2">
    <source>
        <dbReference type="ARBA" id="ARBA00022691"/>
    </source>
</evidence>
<sequence length="219" mass="25602">MIDRYEKCKVKWNKVFGKKEITIPTKIDTGNEVINKALDWTCFETHTILDFGCGNGSMLFYCALRGTKKHMGIDLSSSDIVQAKIRQQKMNFGLYDFIEGGIEVLSDIESSSVDAIILSNIIDNLYPEDANKLMSEIKRILKNEGKVFIKVNPYINDKQIKEWNIKIINKNLLDDGLYLWNQNTEEWKCFLQGFLVLENYQEVYYPEHDQYNRLFLMVK</sequence>
<comment type="catalytic activity">
    <reaction evidence="8">
        <text>arsenic triglutathione + 3 [thioredoxin]-dithiol + 3 S-adenosyl-L-methionine = trimethylarsine + 3 [thioredoxin]-disulfide + 3 glutathione + 3 S-adenosyl-L-homocysteine + 3 H(+)</text>
        <dbReference type="Rhea" id="RHEA:69432"/>
        <dbReference type="Rhea" id="RHEA-COMP:10698"/>
        <dbReference type="Rhea" id="RHEA-COMP:10700"/>
        <dbReference type="ChEBI" id="CHEBI:15378"/>
        <dbReference type="ChEBI" id="CHEBI:27130"/>
        <dbReference type="ChEBI" id="CHEBI:29950"/>
        <dbReference type="ChEBI" id="CHEBI:50058"/>
        <dbReference type="ChEBI" id="CHEBI:57856"/>
        <dbReference type="ChEBI" id="CHEBI:57925"/>
        <dbReference type="ChEBI" id="CHEBI:59789"/>
        <dbReference type="ChEBI" id="CHEBI:183640"/>
        <dbReference type="EC" id="2.1.1.137"/>
    </reaction>
</comment>
<dbReference type="EMBL" id="FQZO01000010">
    <property type="protein sequence ID" value="SHJ89431.1"/>
    <property type="molecule type" value="Genomic_DNA"/>
</dbReference>
<dbReference type="EC" id="2.1.1.137" evidence="4"/>
<evidence type="ECO:0000313" key="10">
    <source>
        <dbReference type="EMBL" id="SHJ89431.1"/>
    </source>
</evidence>
<dbReference type="OrthoDB" id="1707222at2"/>
<dbReference type="GO" id="GO:0032259">
    <property type="term" value="P:methylation"/>
    <property type="evidence" value="ECO:0007669"/>
    <property type="project" value="UniProtKB-KW"/>
</dbReference>
<accession>A0A1M6N124</accession>
<dbReference type="Pfam" id="PF13847">
    <property type="entry name" value="Methyltransf_31"/>
    <property type="match status" value="1"/>
</dbReference>